<dbReference type="Proteomes" id="UP000683557">
    <property type="component" value="Chromosome"/>
</dbReference>
<dbReference type="Pfam" id="PF00899">
    <property type="entry name" value="ThiF"/>
    <property type="match status" value="1"/>
</dbReference>
<evidence type="ECO:0000313" key="3">
    <source>
        <dbReference type="Proteomes" id="UP000683557"/>
    </source>
</evidence>
<evidence type="ECO:0000313" key="2">
    <source>
        <dbReference type="EMBL" id="QWV92346.1"/>
    </source>
</evidence>
<dbReference type="PANTHER" id="PTHR10953:SF102">
    <property type="entry name" value="ADENYLYLTRANSFERASE AND SULFURTRANSFERASE MOCS3"/>
    <property type="match status" value="1"/>
</dbReference>
<reference evidence="2 3" key="1">
    <citation type="submission" date="2021-06" db="EMBL/GenBank/DDBJ databases">
        <title>Gemonas diversity in paddy soil.</title>
        <authorList>
            <person name="Liu G."/>
        </authorList>
    </citation>
    <scope>NUCLEOTIDE SEQUENCE [LARGE SCALE GENOMIC DNA]</scope>
    <source>
        <strain evidence="2 3">RG10</strain>
    </source>
</reference>
<gene>
    <name evidence="2" type="ORF">KP004_14150</name>
</gene>
<proteinExistence type="predicted"/>
<dbReference type="RefSeq" id="WP_216799160.1">
    <property type="nucleotide sequence ID" value="NZ_CP076723.1"/>
</dbReference>
<sequence length="221" mass="23698">MDDRYARQRLFWGDEKQCLIASSTLLVAGVGGLGATVSQIMARAGVARMHVVDDGTVELSDLHRQSLYGECDLGRKKVLVACERLQAINSAVEVVGHDTRIEGGFRLPGDCTVVADCLDNFTGRFALYGALPAGCRFIHGGVQGDRGQVLTLVKGESQPLEEIYAGSRQPAGPIEVTPYGVFVVAGLMCNELCDVMAGTPRLLNRLLVADLTDLSLSFVEV</sequence>
<evidence type="ECO:0000259" key="1">
    <source>
        <dbReference type="Pfam" id="PF00899"/>
    </source>
</evidence>
<keyword evidence="3" id="KW-1185">Reference proteome</keyword>
<dbReference type="GO" id="GO:0016779">
    <property type="term" value="F:nucleotidyltransferase activity"/>
    <property type="evidence" value="ECO:0007669"/>
    <property type="project" value="UniProtKB-KW"/>
</dbReference>
<keyword evidence="2" id="KW-0808">Transferase</keyword>
<feature type="domain" description="THIF-type NAD/FAD binding fold" evidence="1">
    <location>
        <begin position="5"/>
        <end position="217"/>
    </location>
</feature>
<dbReference type="EMBL" id="CP076723">
    <property type="protein sequence ID" value="QWV92346.1"/>
    <property type="molecule type" value="Genomic_DNA"/>
</dbReference>
<protein>
    <submittedName>
        <fullName evidence="2">ThiF family adenylyltransferase</fullName>
    </submittedName>
</protein>
<dbReference type="InterPro" id="IPR000594">
    <property type="entry name" value="ThiF_NAD_FAD-bd"/>
</dbReference>
<accession>A0ABX8J2Z1</accession>
<name>A0ABX8J2Z1_9BACT</name>
<keyword evidence="2" id="KW-0548">Nucleotidyltransferase</keyword>
<organism evidence="2 3">
    <name type="scientific">Geomonas oryzisoli</name>
    <dbReference type="NCBI Taxonomy" id="2847992"/>
    <lineage>
        <taxon>Bacteria</taxon>
        <taxon>Pseudomonadati</taxon>
        <taxon>Thermodesulfobacteriota</taxon>
        <taxon>Desulfuromonadia</taxon>
        <taxon>Geobacterales</taxon>
        <taxon>Geobacteraceae</taxon>
        <taxon>Geomonas</taxon>
    </lineage>
</organism>
<dbReference type="InterPro" id="IPR045886">
    <property type="entry name" value="ThiF/MoeB/HesA"/>
</dbReference>
<dbReference type="PANTHER" id="PTHR10953">
    <property type="entry name" value="UBIQUITIN-ACTIVATING ENZYME E1"/>
    <property type="match status" value="1"/>
</dbReference>